<dbReference type="SMART" id="SM01114">
    <property type="entry name" value="CXC"/>
    <property type="match status" value="1"/>
</dbReference>
<dbReference type="OrthoDB" id="6141102at2759"/>
<keyword evidence="4" id="KW-0808">Transferase</keyword>
<evidence type="ECO:0000256" key="3">
    <source>
        <dbReference type="ARBA" id="ARBA00022603"/>
    </source>
</evidence>
<dbReference type="RefSeq" id="XP_004494933.1">
    <property type="nucleotide sequence ID" value="XM_004494876.3"/>
</dbReference>
<evidence type="ECO:0000256" key="9">
    <source>
        <dbReference type="SAM" id="MobiDB-lite"/>
    </source>
</evidence>
<evidence type="ECO:0000259" key="11">
    <source>
        <dbReference type="PROSITE" id="PS51633"/>
    </source>
</evidence>
<evidence type="ECO:0000256" key="6">
    <source>
        <dbReference type="ARBA" id="ARBA00023242"/>
    </source>
</evidence>
<evidence type="ECO:0000256" key="5">
    <source>
        <dbReference type="ARBA" id="ARBA00022691"/>
    </source>
</evidence>
<dbReference type="InterPro" id="IPR001005">
    <property type="entry name" value="SANT/Myb"/>
</dbReference>
<dbReference type="GeneID" id="101494145"/>
<dbReference type="GO" id="GO:0031507">
    <property type="term" value="P:heterochromatin formation"/>
    <property type="evidence" value="ECO:0007669"/>
    <property type="project" value="TreeGrafter"/>
</dbReference>
<feature type="coiled-coil region" evidence="8">
    <location>
        <begin position="33"/>
        <end position="60"/>
    </location>
</feature>
<dbReference type="FunFam" id="2.170.270.10:FF:000001">
    <property type="entry name" value="Putative histone-lysine N-methyltransferase EZH2"/>
    <property type="match status" value="1"/>
</dbReference>
<organism evidence="12 13">
    <name type="scientific">Cicer arietinum</name>
    <name type="common">Chickpea</name>
    <name type="synonym">Garbanzo</name>
    <dbReference type="NCBI Taxonomy" id="3827"/>
    <lineage>
        <taxon>Eukaryota</taxon>
        <taxon>Viridiplantae</taxon>
        <taxon>Streptophyta</taxon>
        <taxon>Embryophyta</taxon>
        <taxon>Tracheophyta</taxon>
        <taxon>Spermatophyta</taxon>
        <taxon>Magnoliopsida</taxon>
        <taxon>eudicotyledons</taxon>
        <taxon>Gunneridae</taxon>
        <taxon>Pentapetalae</taxon>
        <taxon>rosids</taxon>
        <taxon>fabids</taxon>
        <taxon>Fabales</taxon>
        <taxon>Fabaceae</taxon>
        <taxon>Papilionoideae</taxon>
        <taxon>50 kb inversion clade</taxon>
        <taxon>NPAAA clade</taxon>
        <taxon>Hologalegina</taxon>
        <taxon>IRL clade</taxon>
        <taxon>Cicereae</taxon>
        <taxon>Cicer</taxon>
    </lineage>
</organism>
<dbReference type="GO" id="GO:0140951">
    <property type="term" value="F:histone H3K27 trimethyltransferase activity"/>
    <property type="evidence" value="ECO:0007669"/>
    <property type="project" value="UniProtKB-EC"/>
</dbReference>
<dbReference type="InterPro" id="IPR045318">
    <property type="entry name" value="EZH1/2-like"/>
</dbReference>
<gene>
    <name evidence="13" type="primary">LOC101494145</name>
</gene>
<dbReference type="InterPro" id="IPR058609">
    <property type="entry name" value="HTH_CLF-like"/>
</dbReference>
<dbReference type="PROSITE" id="PS51576">
    <property type="entry name" value="SAM_MT43_EZ"/>
    <property type="match status" value="1"/>
</dbReference>
<dbReference type="InterPro" id="IPR025778">
    <property type="entry name" value="Hist-Lys_N-MeTrfase_plant"/>
</dbReference>
<dbReference type="eggNOG" id="KOG1079">
    <property type="taxonomic scope" value="Eukaryota"/>
</dbReference>
<dbReference type="InterPro" id="IPR001214">
    <property type="entry name" value="SET_dom"/>
</dbReference>
<proteinExistence type="predicted"/>
<evidence type="ECO:0000256" key="1">
    <source>
        <dbReference type="ARBA" id="ARBA00004123"/>
    </source>
</evidence>
<dbReference type="PROSITE" id="PS50280">
    <property type="entry name" value="SET"/>
    <property type="match status" value="1"/>
</dbReference>
<comment type="subcellular location">
    <subcellularLocation>
        <location evidence="1">Nucleus</location>
    </subcellularLocation>
</comment>
<dbReference type="InterPro" id="IPR046341">
    <property type="entry name" value="SET_dom_sf"/>
</dbReference>
<dbReference type="AlphaFoldDB" id="A0A1S2XUZ8"/>
<feature type="region of interest" description="Disordered" evidence="9">
    <location>
        <begin position="670"/>
        <end position="696"/>
    </location>
</feature>
<dbReference type="STRING" id="3827.A0A1S2XUZ8"/>
<accession>A0A1S2XUZ8</accession>
<feature type="region of interest" description="Disordered" evidence="9">
    <location>
        <begin position="1"/>
        <end position="23"/>
    </location>
</feature>
<keyword evidence="8" id="KW-0175">Coiled coil</keyword>
<reference evidence="12" key="1">
    <citation type="journal article" date="2013" name="Nat. Biotechnol.">
        <title>Draft genome sequence of chickpea (Cicer arietinum) provides a resource for trait improvement.</title>
        <authorList>
            <person name="Varshney R.K."/>
            <person name="Song C."/>
            <person name="Saxena R.K."/>
            <person name="Azam S."/>
            <person name="Yu S."/>
            <person name="Sharpe A.G."/>
            <person name="Cannon S."/>
            <person name="Baek J."/>
            <person name="Rosen B.D."/>
            <person name="Tar'an B."/>
            <person name="Millan T."/>
            <person name="Zhang X."/>
            <person name="Ramsay L.D."/>
            <person name="Iwata A."/>
            <person name="Wang Y."/>
            <person name="Nelson W."/>
            <person name="Farmer A.D."/>
            <person name="Gaur P.M."/>
            <person name="Soderlund C."/>
            <person name="Penmetsa R.V."/>
            <person name="Xu C."/>
            <person name="Bharti A.K."/>
            <person name="He W."/>
            <person name="Winter P."/>
            <person name="Zhao S."/>
            <person name="Hane J.K."/>
            <person name="Carrasquilla-Garcia N."/>
            <person name="Condie J.A."/>
            <person name="Upadhyaya H.D."/>
            <person name="Luo M.C."/>
            <person name="Thudi M."/>
            <person name="Gowda C.L."/>
            <person name="Singh N.P."/>
            <person name="Lichtenzveig J."/>
            <person name="Gali K.K."/>
            <person name="Rubio J."/>
            <person name="Nadarajan N."/>
            <person name="Dolezel J."/>
            <person name="Bansal K.C."/>
            <person name="Xu X."/>
            <person name="Edwards D."/>
            <person name="Zhang G."/>
            <person name="Kahl G."/>
            <person name="Gil J."/>
            <person name="Singh K.B."/>
            <person name="Datta S.K."/>
            <person name="Jackson S.A."/>
            <person name="Wang J."/>
            <person name="Cook D.R."/>
        </authorList>
    </citation>
    <scope>NUCLEOTIDE SEQUENCE [LARGE SCALE GENOMIC DNA]</scope>
    <source>
        <strain evidence="12">cv. CDC Frontier</strain>
    </source>
</reference>
<dbReference type="Gene3D" id="2.170.270.10">
    <property type="entry name" value="SET domain"/>
    <property type="match status" value="1"/>
</dbReference>
<dbReference type="PANTHER" id="PTHR45747">
    <property type="entry name" value="HISTONE-LYSINE N-METHYLTRANSFERASE E(Z)"/>
    <property type="match status" value="1"/>
</dbReference>
<dbReference type="CDD" id="cd10519">
    <property type="entry name" value="SET_EZH"/>
    <property type="match status" value="1"/>
</dbReference>
<keyword evidence="12" id="KW-1185">Reference proteome</keyword>
<evidence type="ECO:0000313" key="12">
    <source>
        <dbReference type="Proteomes" id="UP000087171"/>
    </source>
</evidence>
<evidence type="ECO:0000313" key="13">
    <source>
        <dbReference type="RefSeq" id="XP_004494933.1"/>
    </source>
</evidence>
<dbReference type="InterPro" id="IPR033467">
    <property type="entry name" value="Tesmin/TSO1-like_CXC"/>
</dbReference>
<sequence length="696" mass="79270">MVSNATASPSRLQEQHGGGERHARQTLVKKINLVKEQIQNERVESIKEKLQRNGKNLQCQLSNAMLVISRNNNSSQIEENNGQMLSSRMDNPLCKFNGYHQVLREGDHTNNQDTPLVKSIKLPYIERLPPYTFWTHLARNEKMTEDESVVKRSNIYYDHHGGETVICSDSDEEFTDDEEDKCDFSQGEDQLIRMVFEKYGSTNEVSSIIRNIIGGTNSEIQERYKFIKENDQHHEEDYEEDESFIEKCLKTSLSAALDDVGHFFCRQCMTFDCSLHGCSQELVYPSEKQPAWTEQEGDGKPCGDHCYLLLEEFSNQSTKAEDAAMEWQVENKTTFSNWKPLEKDLYKKGIEMFGKNSCLISRNLLSGWKTCMEVATYMSAEVSMPQGSIEEIGKVDAMCIDNEMPSRSLSLRRKGKSKFKYTSKSAGLPFSWKRINDGENQIYKQYTPCECEGHCGKQCSCVLNGSCCEKYCGCSKLCRNRFGGCHCIKSQCRTRHCPCFAAARECDADVCRNCWISCGDGLLGESSHRADSQCGNMMILLGKKQRILLAKSDVAGWGAFLKNPANKNDFLGEYTGELISQIEAEKRGKLYDRADFSFLFNLNDEYVLDAYRKGDKLKFANHSSKPNCYAKIMLVAGDHRVGIYAKERIEAGEELFYDYRYGPNQKPPWLLKLLSDDSDKNDSTTSQGKPKKHQSQ</sequence>
<dbReference type="Proteomes" id="UP000087171">
    <property type="component" value="Chromosome Ca3"/>
</dbReference>
<dbReference type="Pfam" id="PF25996">
    <property type="entry name" value="HTH_CLF_N"/>
    <property type="match status" value="1"/>
</dbReference>
<dbReference type="Pfam" id="PF18264">
    <property type="entry name" value="preSET_CXC"/>
    <property type="match status" value="1"/>
</dbReference>
<comment type="catalytic activity">
    <reaction evidence="7">
        <text>L-lysyl(27)-[histone H3] + 3 S-adenosyl-L-methionine = N(6),N(6),N(6)-trimethyl-L-lysyl(27)-[histone H3] + 3 S-adenosyl-L-homocysteine + 3 H(+)</text>
        <dbReference type="Rhea" id="RHEA:60292"/>
        <dbReference type="Rhea" id="RHEA-COMP:15535"/>
        <dbReference type="Rhea" id="RHEA-COMP:15548"/>
        <dbReference type="ChEBI" id="CHEBI:15378"/>
        <dbReference type="ChEBI" id="CHEBI:29969"/>
        <dbReference type="ChEBI" id="CHEBI:57856"/>
        <dbReference type="ChEBI" id="CHEBI:59789"/>
        <dbReference type="ChEBI" id="CHEBI:61961"/>
        <dbReference type="EC" id="2.1.1.356"/>
    </reaction>
</comment>
<feature type="domain" description="CXC" evidence="11">
    <location>
        <begin position="427"/>
        <end position="531"/>
    </location>
</feature>
<dbReference type="KEGG" id="cam:101494145"/>
<dbReference type="GO" id="GO:0050793">
    <property type="term" value="P:regulation of developmental process"/>
    <property type="evidence" value="ECO:0007669"/>
    <property type="project" value="UniProtKB-ARBA"/>
</dbReference>
<name>A0A1S2XUZ8_CICAR</name>
<evidence type="ECO:0000256" key="7">
    <source>
        <dbReference type="ARBA" id="ARBA00048568"/>
    </source>
</evidence>
<dbReference type="GO" id="GO:0031519">
    <property type="term" value="C:PcG protein complex"/>
    <property type="evidence" value="ECO:0007669"/>
    <property type="project" value="InterPro"/>
</dbReference>
<evidence type="ECO:0000256" key="4">
    <source>
        <dbReference type="ARBA" id="ARBA00022679"/>
    </source>
</evidence>
<dbReference type="SMART" id="SM00317">
    <property type="entry name" value="SET"/>
    <property type="match status" value="1"/>
</dbReference>
<dbReference type="SMART" id="SM00717">
    <property type="entry name" value="SANT"/>
    <property type="match status" value="2"/>
</dbReference>
<dbReference type="InterPro" id="IPR041355">
    <property type="entry name" value="Pre-SET_CXC"/>
</dbReference>
<evidence type="ECO:0000256" key="8">
    <source>
        <dbReference type="SAM" id="Coils"/>
    </source>
</evidence>
<dbReference type="GO" id="GO:0032259">
    <property type="term" value="P:methylation"/>
    <property type="evidence" value="ECO:0007669"/>
    <property type="project" value="UniProtKB-KW"/>
</dbReference>
<feature type="compositionally biased region" description="Polar residues" evidence="9">
    <location>
        <begin position="1"/>
        <end position="12"/>
    </location>
</feature>
<feature type="domain" description="SET" evidence="10">
    <location>
        <begin position="545"/>
        <end position="660"/>
    </location>
</feature>
<keyword evidence="3" id="KW-0489">Methyltransferase</keyword>
<dbReference type="SUPFAM" id="SSF82199">
    <property type="entry name" value="SET domain"/>
    <property type="match status" value="1"/>
</dbReference>
<dbReference type="InterPro" id="IPR026489">
    <property type="entry name" value="CXC_dom"/>
</dbReference>
<evidence type="ECO:0000259" key="10">
    <source>
        <dbReference type="PROSITE" id="PS50280"/>
    </source>
</evidence>
<dbReference type="EC" id="2.1.1.356" evidence="2"/>
<keyword evidence="5" id="KW-0949">S-adenosyl-L-methionine</keyword>
<keyword evidence="6" id="KW-0539">Nucleus</keyword>
<dbReference type="PROSITE" id="PS51633">
    <property type="entry name" value="CXC"/>
    <property type="match status" value="1"/>
</dbReference>
<protein>
    <recommendedName>
        <fullName evidence="2">[histone H3]-lysine(27) N-trimethyltransferase</fullName>
        <ecNumber evidence="2">2.1.1.356</ecNumber>
    </recommendedName>
</protein>
<dbReference type="PaxDb" id="3827-XP_004494933.1"/>
<dbReference type="PANTHER" id="PTHR45747:SF14">
    <property type="entry name" value="HISTONE-LYSINE N-METHYLTRANSFERASE EZA1"/>
    <property type="match status" value="1"/>
</dbReference>
<reference evidence="13" key="2">
    <citation type="submission" date="2025-08" db="UniProtKB">
        <authorList>
            <consortium name="RefSeq"/>
        </authorList>
    </citation>
    <scope>IDENTIFICATION</scope>
    <source>
        <tissue evidence="13">Etiolated seedlings</tissue>
    </source>
</reference>
<evidence type="ECO:0000256" key="2">
    <source>
        <dbReference type="ARBA" id="ARBA00012186"/>
    </source>
</evidence>
<feature type="compositionally biased region" description="Basic and acidic residues" evidence="9">
    <location>
        <begin position="13"/>
        <end position="23"/>
    </location>
</feature>
<dbReference type="Pfam" id="PF00856">
    <property type="entry name" value="SET"/>
    <property type="match status" value="1"/>
</dbReference>
<dbReference type="GO" id="GO:0003682">
    <property type="term" value="F:chromatin binding"/>
    <property type="evidence" value="ECO:0007669"/>
    <property type="project" value="TreeGrafter"/>
</dbReference>